<dbReference type="Proteomes" id="UP000294927">
    <property type="component" value="Unassembled WGS sequence"/>
</dbReference>
<name>A0A4R7VXY7_9PSEU</name>
<organism evidence="1 2">
    <name type="scientific">Actinophytocola oryzae</name>
    <dbReference type="NCBI Taxonomy" id="502181"/>
    <lineage>
        <taxon>Bacteria</taxon>
        <taxon>Bacillati</taxon>
        <taxon>Actinomycetota</taxon>
        <taxon>Actinomycetes</taxon>
        <taxon>Pseudonocardiales</taxon>
        <taxon>Pseudonocardiaceae</taxon>
    </lineage>
</organism>
<comment type="caution">
    <text evidence="1">The sequence shown here is derived from an EMBL/GenBank/DDBJ whole genome shotgun (WGS) entry which is preliminary data.</text>
</comment>
<reference evidence="1 2" key="1">
    <citation type="submission" date="2019-03" db="EMBL/GenBank/DDBJ databases">
        <title>Genomic Encyclopedia of Archaeal and Bacterial Type Strains, Phase II (KMG-II): from individual species to whole genera.</title>
        <authorList>
            <person name="Goeker M."/>
        </authorList>
    </citation>
    <scope>NUCLEOTIDE SEQUENCE [LARGE SCALE GENOMIC DNA]</scope>
    <source>
        <strain evidence="1 2">DSM 45499</strain>
    </source>
</reference>
<accession>A0A4R7VXY7</accession>
<protein>
    <submittedName>
        <fullName evidence="1">Uncharacterized protein</fullName>
    </submittedName>
</protein>
<keyword evidence="2" id="KW-1185">Reference proteome</keyword>
<dbReference type="AlphaFoldDB" id="A0A4R7VXY7"/>
<gene>
    <name evidence="1" type="ORF">CLV71_103165</name>
</gene>
<dbReference type="EMBL" id="SOCP01000003">
    <property type="protein sequence ID" value="TDV54924.1"/>
    <property type="molecule type" value="Genomic_DNA"/>
</dbReference>
<sequence length="61" mass="6689">MIAGYVPASDRESDLATQSGLGPTAHTGWAYLWRRVLIPGVLPSSKTRYTKGCQERRAITP</sequence>
<proteinExistence type="predicted"/>
<evidence type="ECO:0000313" key="2">
    <source>
        <dbReference type="Proteomes" id="UP000294927"/>
    </source>
</evidence>
<evidence type="ECO:0000313" key="1">
    <source>
        <dbReference type="EMBL" id="TDV54924.1"/>
    </source>
</evidence>